<keyword evidence="1" id="KW-1015">Disulfide bond</keyword>
<feature type="region of interest" description="Disordered" evidence="2">
    <location>
        <begin position="265"/>
        <end position="291"/>
    </location>
</feature>
<dbReference type="Pfam" id="PF00008">
    <property type="entry name" value="EGF"/>
    <property type="match status" value="1"/>
</dbReference>
<dbReference type="Proteomes" id="UP000887566">
    <property type="component" value="Unplaced"/>
</dbReference>
<feature type="transmembrane region" description="Helical" evidence="3">
    <location>
        <begin position="133"/>
        <end position="156"/>
    </location>
</feature>
<comment type="caution">
    <text evidence="1">Lacks conserved residue(s) required for the propagation of feature annotation.</text>
</comment>
<evidence type="ECO:0000256" key="1">
    <source>
        <dbReference type="PROSITE-ProRule" id="PRU00076"/>
    </source>
</evidence>
<name>A0A914WLU6_9BILA</name>
<keyword evidence="3" id="KW-0812">Transmembrane</keyword>
<feature type="domain" description="EGF-like" evidence="4">
    <location>
        <begin position="69"/>
        <end position="113"/>
    </location>
</feature>
<keyword evidence="3" id="KW-1133">Transmembrane helix</keyword>
<accession>A0A914WLU6</accession>
<evidence type="ECO:0000256" key="2">
    <source>
        <dbReference type="SAM" id="MobiDB-lite"/>
    </source>
</evidence>
<reference evidence="6" key="1">
    <citation type="submission" date="2022-11" db="UniProtKB">
        <authorList>
            <consortium name="WormBaseParasite"/>
        </authorList>
    </citation>
    <scope>IDENTIFICATION</scope>
</reference>
<evidence type="ECO:0000259" key="4">
    <source>
        <dbReference type="PROSITE" id="PS50026"/>
    </source>
</evidence>
<feature type="compositionally biased region" description="Basic and acidic residues" evidence="2">
    <location>
        <begin position="232"/>
        <end position="241"/>
    </location>
</feature>
<proteinExistence type="predicted"/>
<evidence type="ECO:0000313" key="6">
    <source>
        <dbReference type="WBParaSite" id="PSAMB.scaffold4238size15248.g23828.t1"/>
    </source>
</evidence>
<dbReference type="InterPro" id="IPR000742">
    <property type="entry name" value="EGF"/>
</dbReference>
<keyword evidence="3" id="KW-0472">Membrane</keyword>
<dbReference type="PROSITE" id="PS01186">
    <property type="entry name" value="EGF_2"/>
    <property type="match status" value="1"/>
</dbReference>
<evidence type="ECO:0000313" key="5">
    <source>
        <dbReference type="Proteomes" id="UP000887566"/>
    </source>
</evidence>
<evidence type="ECO:0000256" key="3">
    <source>
        <dbReference type="SAM" id="Phobius"/>
    </source>
</evidence>
<keyword evidence="1" id="KW-0245">EGF-like domain</keyword>
<dbReference type="AlphaFoldDB" id="A0A914WLU6"/>
<protein>
    <submittedName>
        <fullName evidence="6">EGF-like domain-containing protein</fullName>
    </submittedName>
</protein>
<dbReference type="Gene3D" id="2.10.25.10">
    <property type="entry name" value="Laminin"/>
    <property type="match status" value="1"/>
</dbReference>
<dbReference type="PROSITE" id="PS00022">
    <property type="entry name" value="EGF_1"/>
    <property type="match status" value="1"/>
</dbReference>
<dbReference type="WBParaSite" id="PSAMB.scaffold4238size15248.g23828.t1">
    <property type="protein sequence ID" value="PSAMB.scaffold4238size15248.g23828.t1"/>
    <property type="gene ID" value="PSAMB.scaffold4238size15248.g23828"/>
</dbReference>
<sequence length="291" mass="32454">MLVENINTDVLLRSLGLLPDAALTRTGNFRWNRLLALVFLCAITEGYSTGPSPRSQPTQVYWHPSENLPRRNCSDFYHGFCLNNGICFMELDINNIERPNCICAVGYGGKWCSKILDVNTSLPVMQMERVGTAALLALFSLLLIATCFISLALHLYNRRPQEPLENDSSPSHLSSRYYHIGFRAPRDPFFFQTWQLGSTPTGSTRTSLSQQLSARLTNVGFLPQEGETTGSRGDRSSREQHQPAMALHRRNSIVQMQEAKIIGSRGNCSSREGHRPGLLSPSVIKPTPMSV</sequence>
<organism evidence="5 6">
    <name type="scientific">Plectus sambesii</name>
    <dbReference type="NCBI Taxonomy" id="2011161"/>
    <lineage>
        <taxon>Eukaryota</taxon>
        <taxon>Metazoa</taxon>
        <taxon>Ecdysozoa</taxon>
        <taxon>Nematoda</taxon>
        <taxon>Chromadorea</taxon>
        <taxon>Plectida</taxon>
        <taxon>Plectina</taxon>
        <taxon>Plectoidea</taxon>
        <taxon>Plectidae</taxon>
        <taxon>Plectus</taxon>
    </lineage>
</organism>
<feature type="region of interest" description="Disordered" evidence="2">
    <location>
        <begin position="222"/>
        <end position="243"/>
    </location>
</feature>
<dbReference type="SUPFAM" id="SSF57196">
    <property type="entry name" value="EGF/Laminin"/>
    <property type="match status" value="1"/>
</dbReference>
<feature type="disulfide bond" evidence="1">
    <location>
        <begin position="103"/>
        <end position="112"/>
    </location>
</feature>
<keyword evidence="5" id="KW-1185">Reference proteome</keyword>
<dbReference type="PROSITE" id="PS50026">
    <property type="entry name" value="EGF_3"/>
    <property type="match status" value="1"/>
</dbReference>